<protein>
    <submittedName>
        <fullName evidence="1 2">Uncharacterized protein</fullName>
    </submittedName>
</protein>
<reference evidence="2" key="3">
    <citation type="submission" date="2015-04" db="UniProtKB">
        <authorList>
            <consortium name="EnsemblPlants"/>
        </authorList>
    </citation>
    <scope>IDENTIFICATION</scope>
    <source>
        <strain evidence="2">cv. Jemalong A17</strain>
    </source>
</reference>
<reference evidence="1 3" key="2">
    <citation type="journal article" date="2014" name="BMC Genomics">
        <title>An improved genome release (version Mt4.0) for the model legume Medicago truncatula.</title>
        <authorList>
            <person name="Tang H."/>
            <person name="Krishnakumar V."/>
            <person name="Bidwell S."/>
            <person name="Rosen B."/>
            <person name="Chan A."/>
            <person name="Zhou S."/>
            <person name="Gentzbittel L."/>
            <person name="Childs K.L."/>
            <person name="Yandell M."/>
            <person name="Gundlach H."/>
            <person name="Mayer K.F."/>
            <person name="Schwartz D.C."/>
            <person name="Town C.D."/>
        </authorList>
    </citation>
    <scope>GENOME REANNOTATION</scope>
    <source>
        <strain evidence="2 3">cv. Jemalong A17</strain>
    </source>
</reference>
<evidence type="ECO:0000313" key="2">
    <source>
        <dbReference type="EnsemblPlants" id="AES97515"/>
    </source>
</evidence>
<gene>
    <name evidence="1" type="ordered locus">MTR_5g055450</name>
</gene>
<proteinExistence type="predicted"/>
<evidence type="ECO:0000313" key="3">
    <source>
        <dbReference type="Proteomes" id="UP000002051"/>
    </source>
</evidence>
<dbReference type="AlphaFoldDB" id="G7JZH0"/>
<organism evidence="1 3">
    <name type="scientific">Medicago truncatula</name>
    <name type="common">Barrel medic</name>
    <name type="synonym">Medicago tribuloides</name>
    <dbReference type="NCBI Taxonomy" id="3880"/>
    <lineage>
        <taxon>Eukaryota</taxon>
        <taxon>Viridiplantae</taxon>
        <taxon>Streptophyta</taxon>
        <taxon>Embryophyta</taxon>
        <taxon>Tracheophyta</taxon>
        <taxon>Spermatophyta</taxon>
        <taxon>Magnoliopsida</taxon>
        <taxon>eudicotyledons</taxon>
        <taxon>Gunneridae</taxon>
        <taxon>Pentapetalae</taxon>
        <taxon>rosids</taxon>
        <taxon>fabids</taxon>
        <taxon>Fabales</taxon>
        <taxon>Fabaceae</taxon>
        <taxon>Papilionoideae</taxon>
        <taxon>50 kb inversion clade</taxon>
        <taxon>NPAAA clade</taxon>
        <taxon>Hologalegina</taxon>
        <taxon>IRL clade</taxon>
        <taxon>Trifolieae</taxon>
        <taxon>Medicago</taxon>
    </lineage>
</organism>
<name>G7JZH0_MEDTR</name>
<dbReference type="HOGENOM" id="CLU_2593419_0_0_1"/>
<dbReference type="Proteomes" id="UP000002051">
    <property type="component" value="Chromosome 5"/>
</dbReference>
<sequence>MEEEQQQRWKPHTHKPPEIVTSSCPACMNMVYGRQHLPVILSRQKLQDCRHLHPITLTTRMLILCGKTSRRETIYNTIAV</sequence>
<reference evidence="1 3" key="1">
    <citation type="journal article" date="2011" name="Nature">
        <title>The Medicago genome provides insight into the evolution of rhizobial symbioses.</title>
        <authorList>
            <person name="Young N.D."/>
            <person name="Debelle F."/>
            <person name="Oldroyd G.E."/>
            <person name="Geurts R."/>
            <person name="Cannon S.B."/>
            <person name="Udvardi M.K."/>
            <person name="Benedito V.A."/>
            <person name="Mayer K.F."/>
            <person name="Gouzy J."/>
            <person name="Schoof H."/>
            <person name="Van de Peer Y."/>
            <person name="Proost S."/>
            <person name="Cook D.R."/>
            <person name="Meyers B.C."/>
            <person name="Spannagl M."/>
            <person name="Cheung F."/>
            <person name="De Mita S."/>
            <person name="Krishnakumar V."/>
            <person name="Gundlach H."/>
            <person name="Zhou S."/>
            <person name="Mudge J."/>
            <person name="Bharti A.K."/>
            <person name="Murray J.D."/>
            <person name="Naoumkina M.A."/>
            <person name="Rosen B."/>
            <person name="Silverstein K.A."/>
            <person name="Tang H."/>
            <person name="Rombauts S."/>
            <person name="Zhao P.X."/>
            <person name="Zhou P."/>
            <person name="Barbe V."/>
            <person name="Bardou P."/>
            <person name="Bechner M."/>
            <person name="Bellec A."/>
            <person name="Berger A."/>
            <person name="Berges H."/>
            <person name="Bidwell S."/>
            <person name="Bisseling T."/>
            <person name="Choisne N."/>
            <person name="Couloux A."/>
            <person name="Denny R."/>
            <person name="Deshpande S."/>
            <person name="Dai X."/>
            <person name="Doyle J.J."/>
            <person name="Dudez A.M."/>
            <person name="Farmer A.D."/>
            <person name="Fouteau S."/>
            <person name="Franken C."/>
            <person name="Gibelin C."/>
            <person name="Gish J."/>
            <person name="Goldstein S."/>
            <person name="Gonzalez A.J."/>
            <person name="Green P.J."/>
            <person name="Hallab A."/>
            <person name="Hartog M."/>
            <person name="Hua A."/>
            <person name="Humphray S.J."/>
            <person name="Jeong D.H."/>
            <person name="Jing Y."/>
            <person name="Jocker A."/>
            <person name="Kenton S.M."/>
            <person name="Kim D.J."/>
            <person name="Klee K."/>
            <person name="Lai H."/>
            <person name="Lang C."/>
            <person name="Lin S."/>
            <person name="Macmil S.L."/>
            <person name="Magdelenat G."/>
            <person name="Matthews L."/>
            <person name="McCorrison J."/>
            <person name="Monaghan E.L."/>
            <person name="Mun J.H."/>
            <person name="Najar F.Z."/>
            <person name="Nicholson C."/>
            <person name="Noirot C."/>
            <person name="O'Bleness M."/>
            <person name="Paule C.R."/>
            <person name="Poulain J."/>
            <person name="Prion F."/>
            <person name="Qin B."/>
            <person name="Qu C."/>
            <person name="Retzel E.F."/>
            <person name="Riddle C."/>
            <person name="Sallet E."/>
            <person name="Samain S."/>
            <person name="Samson N."/>
            <person name="Sanders I."/>
            <person name="Saurat O."/>
            <person name="Scarpelli C."/>
            <person name="Schiex T."/>
            <person name="Segurens B."/>
            <person name="Severin A.J."/>
            <person name="Sherrier D.J."/>
            <person name="Shi R."/>
            <person name="Sims S."/>
            <person name="Singer S.R."/>
            <person name="Sinharoy S."/>
            <person name="Sterck L."/>
            <person name="Viollet A."/>
            <person name="Wang B.B."/>
            <person name="Wang K."/>
            <person name="Wang M."/>
            <person name="Wang X."/>
            <person name="Warfsmann J."/>
            <person name="Weissenbach J."/>
            <person name="White D.D."/>
            <person name="White J.D."/>
            <person name="Wiley G.B."/>
            <person name="Wincker P."/>
            <person name="Xing Y."/>
            <person name="Yang L."/>
            <person name="Yao Z."/>
            <person name="Ying F."/>
            <person name="Zhai J."/>
            <person name="Zhou L."/>
            <person name="Zuber A."/>
            <person name="Denarie J."/>
            <person name="Dixon R.A."/>
            <person name="May G.D."/>
            <person name="Schwartz D.C."/>
            <person name="Rogers J."/>
            <person name="Quetier F."/>
            <person name="Town C.D."/>
            <person name="Roe B.A."/>
        </authorList>
    </citation>
    <scope>NUCLEOTIDE SEQUENCE [LARGE SCALE GENOMIC DNA]</scope>
    <source>
        <strain evidence="1">A17</strain>
        <strain evidence="2 3">cv. Jemalong A17</strain>
    </source>
</reference>
<dbReference type="EMBL" id="CM001221">
    <property type="protein sequence ID" value="AES97515.1"/>
    <property type="molecule type" value="Genomic_DNA"/>
</dbReference>
<dbReference type="EnsemblPlants" id="AES97515">
    <property type="protein sequence ID" value="AES97515"/>
    <property type="gene ID" value="MTR_5g055450"/>
</dbReference>
<keyword evidence="3" id="KW-1185">Reference proteome</keyword>
<accession>G7JZH0</accession>
<dbReference type="PaxDb" id="3880-AES97515"/>
<evidence type="ECO:0000313" key="1">
    <source>
        <dbReference type="EMBL" id="AES97515.1"/>
    </source>
</evidence>